<protein>
    <submittedName>
        <fullName evidence="1">Uncharacterized protein</fullName>
    </submittedName>
</protein>
<dbReference type="Proteomes" id="UP000192815">
    <property type="component" value="Unassembled WGS sequence"/>
</dbReference>
<evidence type="ECO:0000313" key="2">
    <source>
        <dbReference type="Proteomes" id="UP000192815"/>
    </source>
</evidence>
<reference evidence="2" key="1">
    <citation type="submission" date="2017-02" db="EMBL/GenBank/DDBJ databases">
        <title>Pseudomonas floridae sp. nov., a novel pathogenic bacterial species isolated from tomato.</title>
        <authorList>
            <person name="Timilsina S."/>
            <person name="Vallad G.E."/>
            <person name="Jones J.B."/>
        </authorList>
    </citation>
    <scope>NUCLEOTIDE SEQUENCE [LARGE SCALE GENOMIC DNA]</scope>
    <source>
        <strain evidence="2">GEV388</strain>
    </source>
</reference>
<dbReference type="EMBL" id="MUIO01000111">
    <property type="protein sequence ID" value="ORC55712.1"/>
    <property type="molecule type" value="Genomic_DNA"/>
</dbReference>
<proteinExistence type="predicted"/>
<evidence type="ECO:0000313" key="1">
    <source>
        <dbReference type="EMBL" id="ORC55712.1"/>
    </source>
</evidence>
<sequence>MMIDDLIKWNSRWRLNRHVVSCRVCLSMQEESDRGLAFSHQAGCWCAHENSNPWEELDKACGKTAPWTAKPATKVAPIHAR</sequence>
<keyword evidence="2" id="KW-1185">Reference proteome</keyword>
<name>A0A1X0N169_9PSED</name>
<accession>A0A1X0N169</accession>
<comment type="caution">
    <text evidence="1">The sequence shown here is derived from an EMBL/GenBank/DDBJ whole genome shotgun (WGS) entry which is preliminary data.</text>
</comment>
<dbReference type="AlphaFoldDB" id="A0A1X0N169"/>
<organism evidence="1 2">
    <name type="scientific">Pseudomonas floridensis</name>
    <dbReference type="NCBI Taxonomy" id="1958950"/>
    <lineage>
        <taxon>Bacteria</taxon>
        <taxon>Pseudomonadati</taxon>
        <taxon>Pseudomonadota</taxon>
        <taxon>Gammaproteobacteria</taxon>
        <taxon>Pseudomonadales</taxon>
        <taxon>Pseudomonadaceae</taxon>
        <taxon>Pseudomonas</taxon>
    </lineage>
</organism>
<gene>
    <name evidence="1" type="ORF">BZK31_24335</name>
</gene>